<evidence type="ECO:0000313" key="2">
    <source>
        <dbReference type="EMBL" id="AKU99620.1"/>
    </source>
</evidence>
<evidence type="ECO:0000256" key="1">
    <source>
        <dbReference type="SAM" id="Phobius"/>
    </source>
</evidence>
<feature type="transmembrane region" description="Helical" evidence="1">
    <location>
        <begin position="58"/>
        <end position="80"/>
    </location>
</feature>
<keyword evidence="1" id="KW-1133">Transmembrane helix</keyword>
<dbReference type="STRING" id="1391654.AKJ09_06284"/>
<sequence length="208" mass="20973">MDTARSIFDLLGPQGNVPSLGRAERLLLASIAMLGALACAAGWGALVGVASGHAATDAVLAPVLLLASGLTALPLTLFVARVFGRGLRISDLLLAYGTGAFAGGAALLLVAPLVSLYQHSSTLVGGNIGSASALFGVLFGGFVFVRTLGKLADTPEARRSLIAPTLLLLVLQALGIAQLASVMPPLFEHRTTIGHGVDALGSTSPEAP</sequence>
<keyword evidence="1" id="KW-0812">Transmembrane</keyword>
<evidence type="ECO:0008006" key="4">
    <source>
        <dbReference type="Google" id="ProtNLM"/>
    </source>
</evidence>
<dbReference type="EMBL" id="CP012333">
    <property type="protein sequence ID" value="AKU99620.1"/>
    <property type="molecule type" value="Genomic_DNA"/>
</dbReference>
<protein>
    <recommendedName>
        <fullName evidence="4">Yip1 domain-containing protein</fullName>
    </recommendedName>
</protein>
<organism evidence="2 3">
    <name type="scientific">Labilithrix luteola</name>
    <dbReference type="NCBI Taxonomy" id="1391654"/>
    <lineage>
        <taxon>Bacteria</taxon>
        <taxon>Pseudomonadati</taxon>
        <taxon>Myxococcota</taxon>
        <taxon>Polyangia</taxon>
        <taxon>Polyangiales</taxon>
        <taxon>Labilitrichaceae</taxon>
        <taxon>Labilithrix</taxon>
    </lineage>
</organism>
<feature type="transmembrane region" description="Helical" evidence="1">
    <location>
        <begin position="161"/>
        <end position="180"/>
    </location>
</feature>
<feature type="transmembrane region" description="Helical" evidence="1">
    <location>
        <begin position="26"/>
        <end position="46"/>
    </location>
</feature>
<name>A0A0K1Q1F0_9BACT</name>
<dbReference type="RefSeq" id="WP_146651050.1">
    <property type="nucleotide sequence ID" value="NZ_CP012333.1"/>
</dbReference>
<dbReference type="KEGG" id="llu:AKJ09_06284"/>
<accession>A0A0K1Q1F0</accession>
<evidence type="ECO:0000313" key="3">
    <source>
        <dbReference type="Proteomes" id="UP000064967"/>
    </source>
</evidence>
<dbReference type="AlphaFoldDB" id="A0A0K1Q1F0"/>
<keyword evidence="1" id="KW-0472">Membrane</keyword>
<proteinExistence type="predicted"/>
<reference evidence="2 3" key="1">
    <citation type="submission" date="2015-08" db="EMBL/GenBank/DDBJ databases">
        <authorList>
            <person name="Babu N.S."/>
            <person name="Beckwith C.J."/>
            <person name="Beseler K.G."/>
            <person name="Brison A."/>
            <person name="Carone J.V."/>
            <person name="Caskin T.P."/>
            <person name="Diamond M."/>
            <person name="Durham M.E."/>
            <person name="Foxe J.M."/>
            <person name="Go M."/>
            <person name="Henderson B.A."/>
            <person name="Jones I.B."/>
            <person name="McGettigan J.A."/>
            <person name="Micheletti S.J."/>
            <person name="Nasrallah M.E."/>
            <person name="Ortiz D."/>
            <person name="Piller C.R."/>
            <person name="Privatt S.R."/>
            <person name="Schneider S.L."/>
            <person name="Sharp S."/>
            <person name="Smith T.C."/>
            <person name="Stanton J.D."/>
            <person name="Ullery H.E."/>
            <person name="Wilson R.J."/>
            <person name="Serrano M.G."/>
            <person name="Buck G."/>
            <person name="Lee V."/>
            <person name="Wang Y."/>
            <person name="Carvalho R."/>
            <person name="Voegtly L."/>
            <person name="Shi R."/>
            <person name="Duckworth R."/>
            <person name="Johnson A."/>
            <person name="Loviza R."/>
            <person name="Walstead R."/>
            <person name="Shah Z."/>
            <person name="Kiflezghi M."/>
            <person name="Wade K."/>
            <person name="Ball S.L."/>
            <person name="Bradley K.W."/>
            <person name="Asai D.J."/>
            <person name="Bowman C.A."/>
            <person name="Russell D.A."/>
            <person name="Pope W.H."/>
            <person name="Jacobs-Sera D."/>
            <person name="Hendrix R.W."/>
            <person name="Hatfull G.F."/>
        </authorList>
    </citation>
    <scope>NUCLEOTIDE SEQUENCE [LARGE SCALE GENOMIC DNA]</scope>
    <source>
        <strain evidence="2 3">DSM 27648</strain>
    </source>
</reference>
<dbReference type="Proteomes" id="UP000064967">
    <property type="component" value="Chromosome"/>
</dbReference>
<gene>
    <name evidence="2" type="ORF">AKJ09_06284</name>
</gene>
<feature type="transmembrane region" description="Helical" evidence="1">
    <location>
        <begin position="128"/>
        <end position="149"/>
    </location>
</feature>
<feature type="transmembrane region" description="Helical" evidence="1">
    <location>
        <begin position="92"/>
        <end position="116"/>
    </location>
</feature>
<keyword evidence="3" id="KW-1185">Reference proteome</keyword>